<dbReference type="InterPro" id="IPR002104">
    <property type="entry name" value="Integrase_catalytic"/>
</dbReference>
<sequence length="308" mass="36632">MLLLKDLIKEFEFDMQIKKFTTRTIKTAINSTKAFTIYCKKEFNADKLEDITHLHIKKYISYMQGLGRTEVYLNSILKYLRMFYRYCIQEDYITKEQNPILKVNWVKEPKVVIETFTDAEAERMLKQWDYRKYYDARNKAIVATFFETGIRNLELCNICTTDVRDRVILIHGKGNKERYVPISPALKKTLIKFERIREGYIKNKTIEEDAYFLSYRGRRLTVEAVQVVVKKTGKMAKIRKNIRCSPHTIRHYYAQFMLKNEVDIYTLSRLMGHQDTQITKRYLQSIKDSEIVEMSVNTSPLMLLNKNS</sequence>
<evidence type="ECO:0000256" key="1">
    <source>
        <dbReference type="ARBA" id="ARBA00008857"/>
    </source>
</evidence>
<evidence type="ECO:0000259" key="6">
    <source>
        <dbReference type="PROSITE" id="PS51900"/>
    </source>
</evidence>
<evidence type="ECO:0000313" key="7">
    <source>
        <dbReference type="EMBL" id="RXI56733.1"/>
    </source>
</evidence>
<evidence type="ECO:0000256" key="4">
    <source>
        <dbReference type="PROSITE-ProRule" id="PRU01248"/>
    </source>
</evidence>
<dbReference type="Gene3D" id="1.10.443.10">
    <property type="entry name" value="Intergrase catalytic core"/>
    <property type="match status" value="1"/>
</dbReference>
<reference evidence="7 8" key="1">
    <citation type="submission" date="2018-06" db="EMBL/GenBank/DDBJ databases">
        <title>Genome conservation of Clostridium tetani.</title>
        <authorList>
            <person name="Bruggemann H."/>
            <person name="Popoff M.R."/>
        </authorList>
    </citation>
    <scope>NUCLEOTIDE SEQUENCE [LARGE SCALE GENOMIC DNA]</scope>
    <source>
        <strain evidence="7 8">63.05</strain>
    </source>
</reference>
<name>A0ABY0EQL8_CLOTA</name>
<gene>
    <name evidence="7" type="ORF">DP131_06770</name>
</gene>
<accession>A0ABY0EQL8</accession>
<dbReference type="InterPro" id="IPR050090">
    <property type="entry name" value="Tyrosine_recombinase_XerCD"/>
</dbReference>
<dbReference type="PROSITE" id="PS51898">
    <property type="entry name" value="TYR_RECOMBINASE"/>
    <property type="match status" value="1"/>
</dbReference>
<dbReference type="InterPro" id="IPR044068">
    <property type="entry name" value="CB"/>
</dbReference>
<comment type="caution">
    <text evidence="7">The sequence shown here is derived from an EMBL/GenBank/DDBJ whole genome shotgun (WGS) entry which is preliminary data.</text>
</comment>
<evidence type="ECO:0000313" key="8">
    <source>
        <dbReference type="Proteomes" id="UP000290273"/>
    </source>
</evidence>
<dbReference type="PANTHER" id="PTHR30349:SF41">
    <property type="entry name" value="INTEGRASE_RECOMBINASE PROTEIN MJ0367-RELATED"/>
    <property type="match status" value="1"/>
</dbReference>
<dbReference type="RefSeq" id="WP_052219531.1">
    <property type="nucleotide sequence ID" value="NZ_AP026806.1"/>
</dbReference>
<dbReference type="InterPro" id="IPR010998">
    <property type="entry name" value="Integrase_recombinase_N"/>
</dbReference>
<feature type="domain" description="Tyr recombinase" evidence="5">
    <location>
        <begin position="111"/>
        <end position="295"/>
    </location>
</feature>
<evidence type="ECO:0000259" key="5">
    <source>
        <dbReference type="PROSITE" id="PS51898"/>
    </source>
</evidence>
<proteinExistence type="inferred from homology"/>
<feature type="domain" description="Core-binding (CB)" evidence="6">
    <location>
        <begin position="2"/>
        <end position="88"/>
    </location>
</feature>
<dbReference type="Proteomes" id="UP000290273">
    <property type="component" value="Unassembled WGS sequence"/>
</dbReference>
<dbReference type="EMBL" id="QMAU01000029">
    <property type="protein sequence ID" value="RXI56733.1"/>
    <property type="molecule type" value="Genomic_DNA"/>
</dbReference>
<protein>
    <submittedName>
        <fullName evidence="7">Recombinase</fullName>
    </submittedName>
</protein>
<keyword evidence="2 4" id="KW-0238">DNA-binding</keyword>
<evidence type="ECO:0000256" key="2">
    <source>
        <dbReference type="ARBA" id="ARBA00023125"/>
    </source>
</evidence>
<dbReference type="InterPro" id="IPR013762">
    <property type="entry name" value="Integrase-like_cat_sf"/>
</dbReference>
<dbReference type="Gene3D" id="1.10.150.130">
    <property type="match status" value="1"/>
</dbReference>
<dbReference type="InterPro" id="IPR011010">
    <property type="entry name" value="DNA_brk_join_enz"/>
</dbReference>
<organism evidence="7 8">
    <name type="scientific">Clostridium tetani</name>
    <dbReference type="NCBI Taxonomy" id="1513"/>
    <lineage>
        <taxon>Bacteria</taxon>
        <taxon>Bacillati</taxon>
        <taxon>Bacillota</taxon>
        <taxon>Clostridia</taxon>
        <taxon>Eubacteriales</taxon>
        <taxon>Clostridiaceae</taxon>
        <taxon>Clostridium</taxon>
    </lineage>
</organism>
<dbReference type="PROSITE" id="PS51900">
    <property type="entry name" value="CB"/>
    <property type="match status" value="1"/>
</dbReference>
<comment type="similarity">
    <text evidence="1">Belongs to the 'phage' integrase family.</text>
</comment>
<keyword evidence="3" id="KW-0233">DNA recombination</keyword>
<dbReference type="PANTHER" id="PTHR30349">
    <property type="entry name" value="PHAGE INTEGRASE-RELATED"/>
    <property type="match status" value="1"/>
</dbReference>
<evidence type="ECO:0000256" key="3">
    <source>
        <dbReference type="ARBA" id="ARBA00023172"/>
    </source>
</evidence>
<dbReference type="Pfam" id="PF00589">
    <property type="entry name" value="Phage_integrase"/>
    <property type="match status" value="1"/>
</dbReference>
<dbReference type="SUPFAM" id="SSF56349">
    <property type="entry name" value="DNA breaking-rejoining enzymes"/>
    <property type="match status" value="1"/>
</dbReference>